<dbReference type="PANTHER" id="PTHR30565">
    <property type="entry name" value="PROTEIN YCIF"/>
    <property type="match status" value="1"/>
</dbReference>
<dbReference type="SUPFAM" id="SSF47240">
    <property type="entry name" value="Ferritin-like"/>
    <property type="match status" value="1"/>
</dbReference>
<evidence type="ECO:0000313" key="1">
    <source>
        <dbReference type="EMBL" id="MDP9840528.1"/>
    </source>
</evidence>
<evidence type="ECO:0000313" key="2">
    <source>
        <dbReference type="Proteomes" id="UP001241472"/>
    </source>
</evidence>
<dbReference type="InterPro" id="IPR012347">
    <property type="entry name" value="Ferritin-like"/>
</dbReference>
<comment type="caution">
    <text evidence="1">The sequence shown here is derived from an EMBL/GenBank/DDBJ whole genome shotgun (WGS) entry which is preliminary data.</text>
</comment>
<dbReference type="InterPro" id="IPR047114">
    <property type="entry name" value="YciF"/>
</dbReference>
<dbReference type="PANTHER" id="PTHR30565:SF9">
    <property type="entry name" value="PROTEIN YCIF"/>
    <property type="match status" value="1"/>
</dbReference>
<dbReference type="EMBL" id="JAUSRF010000028">
    <property type="protein sequence ID" value="MDP9840528.1"/>
    <property type="molecule type" value="Genomic_DNA"/>
</dbReference>
<name>A0ABT9Q2I1_9HYPH</name>
<keyword evidence="2" id="KW-1185">Reference proteome</keyword>
<reference evidence="1 2" key="1">
    <citation type="submission" date="2023-07" db="EMBL/GenBank/DDBJ databases">
        <title>Sorghum-associated microbial communities from plants grown in Nebraska, USA.</title>
        <authorList>
            <person name="Schachtman D."/>
        </authorList>
    </citation>
    <scope>NUCLEOTIDE SEQUENCE [LARGE SCALE GENOMIC DNA]</scope>
    <source>
        <strain evidence="1 2">DS1307</strain>
    </source>
</reference>
<dbReference type="InterPro" id="IPR009078">
    <property type="entry name" value="Ferritin-like_SF"/>
</dbReference>
<dbReference type="InterPro" id="IPR010287">
    <property type="entry name" value="DUF892_YciF-like"/>
</dbReference>
<sequence>MAEKTLDDLFLDTLKDIYYAEKQILKALPKMARASQSEDGKAAFLKHKEQTEGQIERLQQVFELVGKPARGKTCEAIQGIIAEAEEIMDEFKGSVALDAGLIASAQAVEHYEIARYGTLKSWAGQLGLNDAIPLLDANLQEELETDQLLTQLGEASANPKGTKKSA</sequence>
<dbReference type="Pfam" id="PF05974">
    <property type="entry name" value="DUF892"/>
    <property type="match status" value="1"/>
</dbReference>
<gene>
    <name evidence="1" type="ORF">J2T09_005315</name>
</gene>
<dbReference type="Proteomes" id="UP001241472">
    <property type="component" value="Unassembled WGS sequence"/>
</dbReference>
<dbReference type="Gene3D" id="1.20.1260.10">
    <property type="match status" value="1"/>
</dbReference>
<accession>A0ABT9Q2I1</accession>
<protein>
    <submittedName>
        <fullName evidence="1">Ferritin-like metal-binding protein YciE</fullName>
    </submittedName>
</protein>
<organism evidence="1 2">
    <name type="scientific">Neorhizobium huautlense</name>
    <dbReference type="NCBI Taxonomy" id="67774"/>
    <lineage>
        <taxon>Bacteria</taxon>
        <taxon>Pseudomonadati</taxon>
        <taxon>Pseudomonadota</taxon>
        <taxon>Alphaproteobacteria</taxon>
        <taxon>Hyphomicrobiales</taxon>
        <taxon>Rhizobiaceae</taxon>
        <taxon>Rhizobium/Agrobacterium group</taxon>
        <taxon>Neorhizobium</taxon>
    </lineage>
</organism>
<dbReference type="CDD" id="cd07909">
    <property type="entry name" value="YciF"/>
    <property type="match status" value="1"/>
</dbReference>
<proteinExistence type="predicted"/>